<proteinExistence type="predicted"/>
<gene>
    <name evidence="3" type="ORF">AMON00008_LOCUS34997</name>
</gene>
<dbReference type="AlphaFoldDB" id="A0A7S4UYJ5"/>
<keyword evidence="2" id="KW-0812">Transmembrane</keyword>
<feature type="compositionally biased region" description="Basic and acidic residues" evidence="1">
    <location>
        <begin position="25"/>
        <end position="37"/>
    </location>
</feature>
<evidence type="ECO:0000313" key="3">
    <source>
        <dbReference type="EMBL" id="CAE4613490.1"/>
    </source>
</evidence>
<dbReference type="SUPFAM" id="SSF48452">
    <property type="entry name" value="TPR-like"/>
    <property type="match status" value="1"/>
</dbReference>
<dbReference type="Gene3D" id="1.25.40.10">
    <property type="entry name" value="Tetratricopeptide repeat domain"/>
    <property type="match status" value="1"/>
</dbReference>
<accession>A0A7S4UYJ5</accession>
<feature type="region of interest" description="Disordered" evidence="1">
    <location>
        <begin position="1"/>
        <end position="37"/>
    </location>
</feature>
<organism evidence="3">
    <name type="scientific">Alexandrium monilatum</name>
    <dbReference type="NCBI Taxonomy" id="311494"/>
    <lineage>
        <taxon>Eukaryota</taxon>
        <taxon>Sar</taxon>
        <taxon>Alveolata</taxon>
        <taxon>Dinophyceae</taxon>
        <taxon>Gonyaulacales</taxon>
        <taxon>Pyrocystaceae</taxon>
        <taxon>Alexandrium</taxon>
    </lineage>
</organism>
<sequence>MSELRQRRGERPEADGLALPPGDEFASRSKDEVAREAEEMMKKIREGPKPGLSHEAKRFKDELKEDPYNMELIFQLGLAYAKDQQWDKCANVMLRGLKRVNEFESEELRVHFLMTLCQASLSQGKFRQALMVFNEIAEPADANLARSYEALKCFVLCSNGDASAGLKAFHKAVEGEGFDLALGHWALCYPGLQKVGALEVTRGTLEAMATDESMKKRLEMVEMIRELKMNTLKERDQEANSKLIYHRCLRVVALLCVCVFCFLLYHVETSNLQRLKIKT</sequence>
<dbReference type="InterPro" id="IPR011990">
    <property type="entry name" value="TPR-like_helical_dom_sf"/>
</dbReference>
<evidence type="ECO:0000256" key="2">
    <source>
        <dbReference type="SAM" id="Phobius"/>
    </source>
</evidence>
<name>A0A7S4UYJ5_9DINO</name>
<feature type="compositionally biased region" description="Basic and acidic residues" evidence="1">
    <location>
        <begin position="1"/>
        <end position="14"/>
    </location>
</feature>
<feature type="transmembrane region" description="Helical" evidence="2">
    <location>
        <begin position="248"/>
        <end position="267"/>
    </location>
</feature>
<protein>
    <submittedName>
        <fullName evidence="3">Uncharacterized protein</fullName>
    </submittedName>
</protein>
<keyword evidence="2" id="KW-1133">Transmembrane helix</keyword>
<evidence type="ECO:0000256" key="1">
    <source>
        <dbReference type="SAM" id="MobiDB-lite"/>
    </source>
</evidence>
<dbReference type="EMBL" id="HBNR01050049">
    <property type="protein sequence ID" value="CAE4613490.1"/>
    <property type="molecule type" value="Transcribed_RNA"/>
</dbReference>
<reference evidence="3" key="1">
    <citation type="submission" date="2021-01" db="EMBL/GenBank/DDBJ databases">
        <authorList>
            <person name="Corre E."/>
            <person name="Pelletier E."/>
            <person name="Niang G."/>
            <person name="Scheremetjew M."/>
            <person name="Finn R."/>
            <person name="Kale V."/>
            <person name="Holt S."/>
            <person name="Cochrane G."/>
            <person name="Meng A."/>
            <person name="Brown T."/>
            <person name="Cohen L."/>
        </authorList>
    </citation>
    <scope>NUCLEOTIDE SEQUENCE</scope>
    <source>
        <strain evidence="3">CCMP3105</strain>
    </source>
</reference>
<keyword evidence="2" id="KW-0472">Membrane</keyword>